<dbReference type="AlphaFoldDB" id="A0AAE0NZ58"/>
<dbReference type="PANTHER" id="PTHR38886">
    <property type="entry name" value="SESA DOMAIN-CONTAINING PROTEIN"/>
    <property type="match status" value="1"/>
</dbReference>
<evidence type="ECO:0000313" key="2">
    <source>
        <dbReference type="EMBL" id="KAK3390274.1"/>
    </source>
</evidence>
<gene>
    <name evidence="2" type="ORF">B0H63DRAFT_110361</name>
</gene>
<protein>
    <recommendedName>
        <fullName evidence="4">Fungal N-terminal domain-containing protein</fullName>
    </recommendedName>
</protein>
<keyword evidence="3" id="KW-1185">Reference proteome</keyword>
<reference evidence="2" key="1">
    <citation type="journal article" date="2023" name="Mol. Phylogenet. Evol.">
        <title>Genome-scale phylogeny and comparative genomics of the fungal order Sordariales.</title>
        <authorList>
            <person name="Hensen N."/>
            <person name="Bonometti L."/>
            <person name="Westerberg I."/>
            <person name="Brannstrom I.O."/>
            <person name="Guillou S."/>
            <person name="Cros-Aarteil S."/>
            <person name="Calhoun S."/>
            <person name="Haridas S."/>
            <person name="Kuo A."/>
            <person name="Mondo S."/>
            <person name="Pangilinan J."/>
            <person name="Riley R."/>
            <person name="LaButti K."/>
            <person name="Andreopoulos B."/>
            <person name="Lipzen A."/>
            <person name="Chen C."/>
            <person name="Yan M."/>
            <person name="Daum C."/>
            <person name="Ng V."/>
            <person name="Clum A."/>
            <person name="Steindorff A."/>
            <person name="Ohm R.A."/>
            <person name="Martin F."/>
            <person name="Silar P."/>
            <person name="Natvig D.O."/>
            <person name="Lalanne C."/>
            <person name="Gautier V."/>
            <person name="Ament-Velasquez S.L."/>
            <person name="Kruys A."/>
            <person name="Hutchinson M.I."/>
            <person name="Powell A.J."/>
            <person name="Barry K."/>
            <person name="Miller A.N."/>
            <person name="Grigoriev I.V."/>
            <person name="Debuchy R."/>
            <person name="Gladieux P."/>
            <person name="Hiltunen Thoren M."/>
            <person name="Johannesson H."/>
        </authorList>
    </citation>
    <scope>NUCLEOTIDE SEQUENCE</scope>
    <source>
        <strain evidence="2">CBS 232.78</strain>
    </source>
</reference>
<dbReference type="PANTHER" id="PTHR38886:SF1">
    <property type="entry name" value="NACHT-NTPASE AND P-LOOP NTPASES N-TERMINAL DOMAIN-CONTAINING PROTEIN"/>
    <property type="match status" value="1"/>
</dbReference>
<feature type="compositionally biased region" description="Basic and acidic residues" evidence="1">
    <location>
        <begin position="245"/>
        <end position="273"/>
    </location>
</feature>
<proteinExistence type="predicted"/>
<evidence type="ECO:0000256" key="1">
    <source>
        <dbReference type="SAM" id="MobiDB-lite"/>
    </source>
</evidence>
<reference evidence="2" key="2">
    <citation type="submission" date="2023-06" db="EMBL/GenBank/DDBJ databases">
        <authorList>
            <consortium name="Lawrence Berkeley National Laboratory"/>
            <person name="Haridas S."/>
            <person name="Hensen N."/>
            <person name="Bonometti L."/>
            <person name="Westerberg I."/>
            <person name="Brannstrom I.O."/>
            <person name="Guillou S."/>
            <person name="Cros-Aarteil S."/>
            <person name="Calhoun S."/>
            <person name="Kuo A."/>
            <person name="Mondo S."/>
            <person name="Pangilinan J."/>
            <person name="Riley R."/>
            <person name="LaButti K."/>
            <person name="Andreopoulos B."/>
            <person name="Lipzen A."/>
            <person name="Chen C."/>
            <person name="Yanf M."/>
            <person name="Daum C."/>
            <person name="Ng V."/>
            <person name="Clum A."/>
            <person name="Steindorff A."/>
            <person name="Ohm R."/>
            <person name="Martin F."/>
            <person name="Silar P."/>
            <person name="Natvig D."/>
            <person name="Lalanne C."/>
            <person name="Gautier V."/>
            <person name="Ament-velasquez S.L."/>
            <person name="Kruys A."/>
            <person name="Hutchinson M.I."/>
            <person name="Powell A.J."/>
            <person name="Barry K."/>
            <person name="Miller A.N."/>
            <person name="Grigoriev I.V."/>
            <person name="Debuchy R."/>
            <person name="Gladieux P."/>
            <person name="Thoren M.H."/>
            <person name="Johannesson H."/>
        </authorList>
    </citation>
    <scope>NUCLEOTIDE SEQUENCE</scope>
    <source>
        <strain evidence="2">CBS 232.78</strain>
    </source>
</reference>
<comment type="caution">
    <text evidence="2">The sequence shown here is derived from an EMBL/GenBank/DDBJ whole genome shotgun (WGS) entry which is preliminary data.</text>
</comment>
<dbReference type="Proteomes" id="UP001285441">
    <property type="component" value="Unassembled WGS sequence"/>
</dbReference>
<feature type="region of interest" description="Disordered" evidence="1">
    <location>
        <begin position="238"/>
        <end position="273"/>
    </location>
</feature>
<evidence type="ECO:0000313" key="3">
    <source>
        <dbReference type="Proteomes" id="UP001285441"/>
    </source>
</evidence>
<evidence type="ECO:0008006" key="4">
    <source>
        <dbReference type="Google" id="ProtNLM"/>
    </source>
</evidence>
<organism evidence="2 3">
    <name type="scientific">Podospora didyma</name>
    <dbReference type="NCBI Taxonomy" id="330526"/>
    <lineage>
        <taxon>Eukaryota</taxon>
        <taxon>Fungi</taxon>
        <taxon>Dikarya</taxon>
        <taxon>Ascomycota</taxon>
        <taxon>Pezizomycotina</taxon>
        <taxon>Sordariomycetes</taxon>
        <taxon>Sordariomycetidae</taxon>
        <taxon>Sordariales</taxon>
        <taxon>Podosporaceae</taxon>
        <taxon>Podospora</taxon>
    </lineage>
</organism>
<dbReference type="EMBL" id="JAULSW010000002">
    <property type="protein sequence ID" value="KAK3390274.1"/>
    <property type="molecule type" value="Genomic_DNA"/>
</dbReference>
<name>A0AAE0NZ58_9PEZI</name>
<sequence>MSFGFGISDLIAGANLAHQLIRVMTETRGASDEYHEAMKELCAIQQAFIHVSQVIRSNVLPQATLNAAAHIVMSSMDIIEKFLARTRFYQKQLQCSGISGSRCKAGWALFKKNELRSLGDSLHCSLVAMNTLFAAAQYTHTLPDSIAQFQVFDDESSKSPRDSVADSAVAMSNTDIISESPHTSTIHSIELNSLVVLGSKSRSSGLPPTSIEDRSYLSPEAIEGIIQKQHELARATWEADNSTAAHERKTTYEKPARPKPEIERRSELERDEACQEADKNEYEYAFLKLKAKFDAKRNLKKVPRRRNSKKLPGRRLSSSFKTQLEEIIVFLSSYARLGKGWKSLLKWHFYTTMSLDRWFERPATT</sequence>
<accession>A0AAE0NZ58</accession>